<accession>A5KQ00</accession>
<organism evidence="1 2">
    <name type="scientific">[Ruminococcus] torques ATCC 27756</name>
    <dbReference type="NCBI Taxonomy" id="411460"/>
    <lineage>
        <taxon>Bacteria</taxon>
        <taxon>Bacillati</taxon>
        <taxon>Bacillota</taxon>
        <taxon>Clostridia</taxon>
        <taxon>Lachnospirales</taxon>
        <taxon>Lachnospiraceae</taxon>
        <taxon>Mediterraneibacter</taxon>
    </lineage>
</organism>
<comment type="caution">
    <text evidence="1">The sequence shown here is derived from an EMBL/GenBank/DDBJ whole genome shotgun (WGS) entry which is preliminary data.</text>
</comment>
<dbReference type="Proteomes" id="UP000003577">
    <property type="component" value="Unassembled WGS sequence"/>
</dbReference>
<dbReference type="EMBL" id="AAVP02000014">
    <property type="protein sequence ID" value="EDK23492.1"/>
    <property type="molecule type" value="Genomic_DNA"/>
</dbReference>
<sequence>MRAVQVKIREWLHIFSSPVILLRGSHLAKRRFDLIFYWEDDAGYGDKQSWK</sequence>
<gene>
    <name evidence="1" type="ORF">RUMTOR_02336</name>
</gene>
<protein>
    <submittedName>
        <fullName evidence="1">Uncharacterized protein</fullName>
    </submittedName>
</protein>
<reference evidence="1 2" key="1">
    <citation type="submission" date="2007-03" db="EMBL/GenBank/DDBJ databases">
        <authorList>
            <person name="Fulton L."/>
            <person name="Clifton S."/>
            <person name="Fulton B."/>
            <person name="Xu J."/>
            <person name="Minx P."/>
            <person name="Pepin K.H."/>
            <person name="Johnson M."/>
            <person name="Thiruvilangam P."/>
            <person name="Bhonagiri V."/>
            <person name="Nash W.E."/>
            <person name="Mardis E.R."/>
            <person name="Wilson R.K."/>
        </authorList>
    </citation>
    <scope>NUCLEOTIDE SEQUENCE [LARGE SCALE GENOMIC DNA]</scope>
    <source>
        <strain evidence="1 2">ATCC 27756</strain>
    </source>
</reference>
<evidence type="ECO:0000313" key="1">
    <source>
        <dbReference type="EMBL" id="EDK23492.1"/>
    </source>
</evidence>
<dbReference type="HOGENOM" id="CLU_3100049_0_0_9"/>
<dbReference type="AlphaFoldDB" id="A5KQ00"/>
<reference evidence="1 2" key="2">
    <citation type="submission" date="2007-04" db="EMBL/GenBank/DDBJ databases">
        <title>Draft genome sequence of Ruminococcus torques (ATCC 27756).</title>
        <authorList>
            <person name="Sudarsanam P."/>
            <person name="Ley R."/>
            <person name="Guruge J."/>
            <person name="Turnbaugh P.J."/>
            <person name="Mahowald M."/>
            <person name="Liep D."/>
            <person name="Gordon J."/>
        </authorList>
    </citation>
    <scope>NUCLEOTIDE SEQUENCE [LARGE SCALE GENOMIC DNA]</scope>
    <source>
        <strain evidence="1 2">ATCC 27756</strain>
    </source>
</reference>
<name>A5KQ00_9FIRM</name>
<proteinExistence type="predicted"/>
<dbReference type="PaxDb" id="411460-RUMTOR_02336"/>
<evidence type="ECO:0000313" key="2">
    <source>
        <dbReference type="Proteomes" id="UP000003577"/>
    </source>
</evidence>